<name>A0A0X2NPI8_9CORY</name>
<dbReference type="PANTHER" id="PTHR43512">
    <property type="entry name" value="TRANSLATION FACTOR GUF1-RELATED"/>
    <property type="match status" value="1"/>
</dbReference>
<accession>A0A0X2NPI8</accession>
<dbReference type="PROSITE" id="PS51722">
    <property type="entry name" value="G_TR_2"/>
    <property type="match status" value="1"/>
</dbReference>
<dbReference type="InterPro" id="IPR005225">
    <property type="entry name" value="Small_GTP-bd"/>
</dbReference>
<dbReference type="InterPro" id="IPR006297">
    <property type="entry name" value="EF-4"/>
</dbReference>
<protein>
    <submittedName>
        <fullName evidence="4">Small GTP-binding protein domain</fullName>
    </submittedName>
</protein>
<feature type="domain" description="Tr-type G" evidence="3">
    <location>
        <begin position="1"/>
        <end position="141"/>
    </location>
</feature>
<dbReference type="GO" id="GO:0045727">
    <property type="term" value="P:positive regulation of translation"/>
    <property type="evidence" value="ECO:0007669"/>
    <property type="project" value="TreeGrafter"/>
</dbReference>
<evidence type="ECO:0000259" key="3">
    <source>
        <dbReference type="PROSITE" id="PS51722"/>
    </source>
</evidence>
<dbReference type="Pfam" id="PF00009">
    <property type="entry name" value="GTP_EFTU"/>
    <property type="match status" value="1"/>
</dbReference>
<dbReference type="OrthoDB" id="9801472at2"/>
<evidence type="ECO:0000313" key="5">
    <source>
        <dbReference type="Proteomes" id="UP000182498"/>
    </source>
</evidence>
<keyword evidence="5" id="KW-1185">Reference proteome</keyword>
<organism evidence="4 5">
    <name type="scientific">Corynebacterium variabile</name>
    <dbReference type="NCBI Taxonomy" id="1727"/>
    <lineage>
        <taxon>Bacteria</taxon>
        <taxon>Bacillati</taxon>
        <taxon>Actinomycetota</taxon>
        <taxon>Actinomycetes</taxon>
        <taxon>Mycobacteriales</taxon>
        <taxon>Corynebacteriaceae</taxon>
        <taxon>Corynebacterium</taxon>
    </lineage>
</organism>
<dbReference type="PRINTS" id="PR00315">
    <property type="entry name" value="ELONGATNFCT"/>
</dbReference>
<dbReference type="Gene3D" id="3.40.50.300">
    <property type="entry name" value="P-loop containing nucleotide triphosphate hydrolases"/>
    <property type="match status" value="1"/>
</dbReference>
<evidence type="ECO:0000256" key="1">
    <source>
        <dbReference type="ARBA" id="ARBA00022741"/>
    </source>
</evidence>
<dbReference type="GO" id="GO:0043022">
    <property type="term" value="F:ribosome binding"/>
    <property type="evidence" value="ECO:0007669"/>
    <property type="project" value="TreeGrafter"/>
</dbReference>
<dbReference type="GO" id="GO:0005525">
    <property type="term" value="F:GTP binding"/>
    <property type="evidence" value="ECO:0007669"/>
    <property type="project" value="UniProtKB-KW"/>
</dbReference>
<dbReference type="InterPro" id="IPR027417">
    <property type="entry name" value="P-loop_NTPase"/>
</dbReference>
<dbReference type="AlphaFoldDB" id="A0A0X2NPI8"/>
<evidence type="ECO:0000256" key="2">
    <source>
        <dbReference type="ARBA" id="ARBA00023134"/>
    </source>
</evidence>
<dbReference type="SUPFAM" id="SSF52540">
    <property type="entry name" value="P-loop containing nucleoside triphosphate hydrolases"/>
    <property type="match status" value="1"/>
</dbReference>
<dbReference type="InterPro" id="IPR000795">
    <property type="entry name" value="T_Tr_GTP-bd_dom"/>
</dbReference>
<dbReference type="EMBL" id="FAUH01000014">
    <property type="protein sequence ID" value="CUU66698.1"/>
    <property type="molecule type" value="Genomic_DNA"/>
</dbReference>
<keyword evidence="1" id="KW-0547">Nucleotide-binding</keyword>
<evidence type="ECO:0000313" key="4">
    <source>
        <dbReference type="EMBL" id="CUU66698.1"/>
    </source>
</evidence>
<dbReference type="NCBIfam" id="TIGR00231">
    <property type="entry name" value="small_GTP"/>
    <property type="match status" value="1"/>
</dbReference>
<sequence>MDLERERGITIKLQTVRMHYTASDGADYQLNLIDTPDHVDFTGEVERSLAATDGVLLLIDATQGVQAQTVANLRTARRLGLPVLPVINKIDSPLADLDAVLDGMIGLDGVDPSTAVLVSARTGEGIGELLEAIVATLPAPGGDPAAPLRALVFDSHFDSFRGVVLHLRVVDGSLDGGRHCAP</sequence>
<gene>
    <name evidence="4" type="ORF">CVAR292_02045</name>
</gene>
<reference evidence="5" key="1">
    <citation type="submission" date="2015-11" db="EMBL/GenBank/DDBJ databases">
        <authorList>
            <person name="Dugat-Bony E."/>
        </authorList>
    </citation>
    <scope>NUCLEOTIDE SEQUENCE [LARGE SCALE GENOMIC DNA]</scope>
    <source>
        <strain evidence="5">Mu292</strain>
    </source>
</reference>
<dbReference type="GO" id="GO:0003924">
    <property type="term" value="F:GTPase activity"/>
    <property type="evidence" value="ECO:0007669"/>
    <property type="project" value="InterPro"/>
</dbReference>
<dbReference type="Gene3D" id="2.40.30.10">
    <property type="entry name" value="Translation factors"/>
    <property type="match status" value="1"/>
</dbReference>
<dbReference type="Proteomes" id="UP000182498">
    <property type="component" value="Unassembled WGS sequence"/>
</dbReference>
<dbReference type="PANTHER" id="PTHR43512:SF4">
    <property type="entry name" value="TRANSLATION FACTOR GUF1 HOMOLOG, CHLOROPLASTIC"/>
    <property type="match status" value="1"/>
</dbReference>
<keyword evidence="2" id="KW-0342">GTP-binding</keyword>
<proteinExistence type="predicted"/>